<organism evidence="10 11">
    <name type="scientific">Pichia kudriavzevii</name>
    <name type="common">Yeast</name>
    <name type="synonym">Issatchenkia orientalis</name>
    <dbReference type="NCBI Taxonomy" id="4909"/>
    <lineage>
        <taxon>Eukaryota</taxon>
        <taxon>Fungi</taxon>
        <taxon>Dikarya</taxon>
        <taxon>Ascomycota</taxon>
        <taxon>Saccharomycotina</taxon>
        <taxon>Pichiomycetes</taxon>
        <taxon>Pichiales</taxon>
        <taxon>Pichiaceae</taxon>
        <taxon>Pichia</taxon>
    </lineage>
</organism>
<evidence type="ECO:0000256" key="2">
    <source>
        <dbReference type="ARBA" id="ARBA00009801"/>
    </source>
</evidence>
<feature type="compositionally biased region" description="Low complexity" evidence="9">
    <location>
        <begin position="571"/>
        <end position="582"/>
    </location>
</feature>
<evidence type="ECO:0000256" key="3">
    <source>
        <dbReference type="ARBA" id="ARBA00021438"/>
    </source>
</evidence>
<dbReference type="Pfam" id="PF04410">
    <property type="entry name" value="Gar1"/>
    <property type="match status" value="1"/>
</dbReference>
<dbReference type="GO" id="GO:0000493">
    <property type="term" value="P:box H/ACA snoRNP assembly"/>
    <property type="evidence" value="ECO:0007669"/>
    <property type="project" value="InterPro"/>
</dbReference>
<feature type="compositionally biased region" description="Basic and acidic residues" evidence="9">
    <location>
        <begin position="1"/>
        <end position="14"/>
    </location>
</feature>
<dbReference type="PANTHER" id="PTHR31633:SF1">
    <property type="entry name" value="H_ACA RIBONUCLEOPROTEIN COMPLEX NON-CORE SUBUNIT NAF1"/>
    <property type="match status" value="1"/>
</dbReference>
<feature type="compositionally biased region" description="Low complexity" evidence="9">
    <location>
        <begin position="513"/>
        <end position="535"/>
    </location>
</feature>
<dbReference type="InterPro" id="IPR007504">
    <property type="entry name" value="H/ACA_rnp_Gar1/Naf1"/>
</dbReference>
<dbReference type="GO" id="GO:0006364">
    <property type="term" value="P:rRNA processing"/>
    <property type="evidence" value="ECO:0007669"/>
    <property type="project" value="UniProtKB-KW"/>
</dbReference>
<evidence type="ECO:0000256" key="8">
    <source>
        <dbReference type="ARBA" id="ARBA00023242"/>
    </source>
</evidence>
<dbReference type="GO" id="GO:0005732">
    <property type="term" value="C:sno(s)RNA-containing ribonucleoprotein complex"/>
    <property type="evidence" value="ECO:0007669"/>
    <property type="project" value="InterPro"/>
</dbReference>
<dbReference type="PANTHER" id="PTHR31633">
    <property type="entry name" value="H/ACA RIBONUCLEOPROTEIN COMPLEX NON-CORE SUBUNIT NAF1"/>
    <property type="match status" value="1"/>
</dbReference>
<dbReference type="Proteomes" id="UP000029867">
    <property type="component" value="Unassembled WGS sequence"/>
</dbReference>
<dbReference type="AlphaFoldDB" id="A0A099P7M1"/>
<keyword evidence="8" id="KW-0539">Nucleus</keyword>
<dbReference type="GO" id="GO:0003723">
    <property type="term" value="F:RNA binding"/>
    <property type="evidence" value="ECO:0007669"/>
    <property type="project" value="UniProtKB-KW"/>
</dbReference>
<feature type="compositionally biased region" description="Acidic residues" evidence="9">
    <location>
        <begin position="286"/>
        <end position="300"/>
    </location>
</feature>
<evidence type="ECO:0000256" key="7">
    <source>
        <dbReference type="ARBA" id="ARBA00022884"/>
    </source>
</evidence>
<dbReference type="EMBL" id="JQFK01000004">
    <property type="protein sequence ID" value="KGK40046.1"/>
    <property type="molecule type" value="Genomic_DNA"/>
</dbReference>
<dbReference type="eggNOG" id="KOG2236">
    <property type="taxonomic scope" value="Eukaryota"/>
</dbReference>
<evidence type="ECO:0000313" key="10">
    <source>
        <dbReference type="EMBL" id="KGK40046.1"/>
    </source>
</evidence>
<feature type="compositionally biased region" description="Basic and acidic residues" evidence="9">
    <location>
        <begin position="94"/>
        <end position="111"/>
    </location>
</feature>
<evidence type="ECO:0000256" key="9">
    <source>
        <dbReference type="SAM" id="MobiDB-lite"/>
    </source>
</evidence>
<feature type="compositionally biased region" description="Basic and acidic residues" evidence="9">
    <location>
        <begin position="25"/>
        <end position="47"/>
    </location>
</feature>
<comment type="caution">
    <text evidence="10">The sequence shown here is derived from an EMBL/GenBank/DDBJ whole genome shotgun (WGS) entry which is preliminary data.</text>
</comment>
<keyword evidence="4" id="KW-0690">Ribosome biogenesis</keyword>
<evidence type="ECO:0000256" key="5">
    <source>
        <dbReference type="ARBA" id="ARBA00022552"/>
    </source>
</evidence>
<feature type="region of interest" description="Disordered" evidence="9">
    <location>
        <begin position="412"/>
        <end position="468"/>
    </location>
</feature>
<dbReference type="HOGENOM" id="CLU_457867_0_0_1"/>
<dbReference type="GO" id="GO:0005634">
    <property type="term" value="C:nucleus"/>
    <property type="evidence" value="ECO:0007669"/>
    <property type="project" value="UniProtKB-SubCell"/>
</dbReference>
<comment type="similarity">
    <text evidence="2">Belongs to the NAF1 family.</text>
</comment>
<dbReference type="VEuPathDB" id="FungiDB:C5L36_0E01010"/>
<keyword evidence="6" id="KW-0597">Phosphoprotein</keyword>
<feature type="region of interest" description="Disordered" evidence="9">
    <location>
        <begin position="566"/>
        <end position="596"/>
    </location>
</feature>
<feature type="compositionally biased region" description="Acidic residues" evidence="9">
    <location>
        <begin position="112"/>
        <end position="133"/>
    </location>
</feature>
<dbReference type="InterPro" id="IPR040309">
    <property type="entry name" value="Naf1"/>
</dbReference>
<dbReference type="GO" id="GO:0001522">
    <property type="term" value="P:pseudouridine synthesis"/>
    <property type="evidence" value="ECO:0007669"/>
    <property type="project" value="InterPro"/>
</dbReference>
<gene>
    <name evidence="10" type="ORF">JL09_g782</name>
</gene>
<feature type="compositionally biased region" description="Low complexity" evidence="9">
    <location>
        <begin position="423"/>
        <end position="468"/>
    </location>
</feature>
<comment type="subcellular location">
    <subcellularLocation>
        <location evidence="1">Nucleus</location>
    </subcellularLocation>
</comment>
<proteinExistence type="inferred from homology"/>
<feature type="compositionally biased region" description="Acidic residues" evidence="9">
    <location>
        <begin position="82"/>
        <end position="93"/>
    </location>
</feature>
<dbReference type="InterPro" id="IPR009000">
    <property type="entry name" value="Transl_B-barrel_sf"/>
</dbReference>
<feature type="compositionally biased region" description="Basic and acidic residues" evidence="9">
    <location>
        <begin position="316"/>
        <end position="338"/>
    </location>
</feature>
<accession>A0A099P7M1</accession>
<protein>
    <recommendedName>
        <fullName evidence="3">H/ACA ribonucleoprotein complex non-core subunit NAF1</fullName>
    </recommendedName>
</protein>
<name>A0A099P7M1_PICKU</name>
<dbReference type="PROSITE" id="PS00018">
    <property type="entry name" value="EF_HAND_1"/>
    <property type="match status" value="1"/>
</dbReference>
<feature type="compositionally biased region" description="Acidic residues" evidence="9">
    <location>
        <begin position="140"/>
        <end position="150"/>
    </location>
</feature>
<dbReference type="InterPro" id="IPR038664">
    <property type="entry name" value="Gar1/Naf1_Cbf5-bd_sf"/>
</dbReference>
<dbReference type="SUPFAM" id="SSF50447">
    <property type="entry name" value="Translation proteins"/>
    <property type="match status" value="1"/>
</dbReference>
<evidence type="ECO:0000313" key="11">
    <source>
        <dbReference type="Proteomes" id="UP000029867"/>
    </source>
</evidence>
<feature type="compositionally biased region" description="Basic residues" evidence="9">
    <location>
        <begin position="305"/>
        <end position="315"/>
    </location>
</feature>
<keyword evidence="5" id="KW-0698">rRNA processing</keyword>
<keyword evidence="7" id="KW-0694">RNA-binding</keyword>
<feature type="region of interest" description="Disordered" evidence="9">
    <location>
        <begin position="508"/>
        <end position="535"/>
    </location>
</feature>
<dbReference type="Gene3D" id="2.40.10.230">
    <property type="entry name" value="Probable tRNA pseudouridine synthase domain"/>
    <property type="match status" value="1"/>
</dbReference>
<reference evidence="11" key="1">
    <citation type="journal article" date="2014" name="Microb. Cell Fact.">
        <title>Exploiting Issatchenkia orientalis SD108 for succinic acid production.</title>
        <authorList>
            <person name="Xiao H."/>
            <person name="Shao Z."/>
            <person name="Jiang Y."/>
            <person name="Dole S."/>
            <person name="Zhao H."/>
        </authorList>
    </citation>
    <scope>NUCLEOTIDE SEQUENCE [LARGE SCALE GENOMIC DNA]</scope>
    <source>
        <strain evidence="11">SD108</strain>
    </source>
</reference>
<evidence type="ECO:0000256" key="6">
    <source>
        <dbReference type="ARBA" id="ARBA00022553"/>
    </source>
</evidence>
<evidence type="ECO:0000256" key="4">
    <source>
        <dbReference type="ARBA" id="ARBA00022517"/>
    </source>
</evidence>
<dbReference type="InterPro" id="IPR018247">
    <property type="entry name" value="EF_Hand_1_Ca_BS"/>
</dbReference>
<feature type="region of interest" description="Disordered" evidence="9">
    <location>
        <begin position="1"/>
        <end position="152"/>
    </location>
</feature>
<sequence length="596" mass="67094">MCNQESREQLDIKGHTSASISNSKNADRKDGHESTNDEMRQELREEDTIASTNRKSKDEDNSQVVTEEEIFDINKVVKYSSDEESNDDEDESSDHDSNDEAKNESSTHDSSDESSDDCSTDSSSDDDDDESEETTNNVVCDDEINEDETDGPIISKNEIVDFKVPTLPTDYKIEPETNIQYVGKLSGVVEKNVMIECEYSAEEKVLGEGTVFCTEDRQPLGLLYEVIGRLQSPVYTMKFNSVEEAEKFRERKGQRVYFIVPTAEILSTRYIKSFKGTDASNCHDEELPEEEQEYSDDEKEAEAKKNKKRKRKQVHKEKAETEEVQKEDTSKTSQESKKPRNIATSNTQVGPLPKSVKARLTSLPAAKTRQHSQKEEPQQNKGMPVPSIPQNQPPLDNMSMIQQFMGMLQQAASLPMQPSQHLPPGQNYNPQYNTQYNTQYNSQYSPQYSTQYSPQYSSQYNSQGNSQYNLPYNQQYSQSYDQQYVQNYNPPYGQQYGQAFGQQLNQPYGPQFTSNSNNSYNATNPSPAVSTANIPNANPNIPDCNARLIAQIAEAISKNPQTANLALGQLSTQTQSQQSNNTDGNPAEDVYDPAAP</sequence>
<evidence type="ECO:0000256" key="1">
    <source>
        <dbReference type="ARBA" id="ARBA00004123"/>
    </source>
</evidence>
<feature type="region of interest" description="Disordered" evidence="9">
    <location>
        <begin position="278"/>
        <end position="395"/>
    </location>
</feature>